<dbReference type="InterPro" id="IPR007249">
    <property type="entry name" value="DOP1_N"/>
</dbReference>
<dbReference type="PANTHER" id="PTHR14042">
    <property type="entry name" value="DOPEY-RELATED"/>
    <property type="match status" value="1"/>
</dbReference>
<evidence type="ECO:0000313" key="12">
    <source>
        <dbReference type="EMBL" id="EEB11153.1"/>
    </source>
</evidence>
<dbReference type="InterPro" id="IPR040314">
    <property type="entry name" value="DOP1"/>
</dbReference>
<dbReference type="eggNOG" id="KOG3613">
    <property type="taxonomic scope" value="Eukaryota"/>
</dbReference>
<evidence type="ECO:0000313" key="14">
    <source>
        <dbReference type="Proteomes" id="UP000009046"/>
    </source>
</evidence>
<feature type="region of interest" description="Disordered" evidence="7">
    <location>
        <begin position="1048"/>
        <end position="1069"/>
    </location>
</feature>
<evidence type="ECO:0000259" key="9">
    <source>
        <dbReference type="Pfam" id="PF24597"/>
    </source>
</evidence>
<dbReference type="EMBL" id="DS235060">
    <property type="protein sequence ID" value="EEB11153.1"/>
    <property type="molecule type" value="Genomic_DNA"/>
</dbReference>
<dbReference type="KEGG" id="phu:Phum_PHUM092120"/>
<dbReference type="Pfam" id="PF04118">
    <property type="entry name" value="Dopey_N"/>
    <property type="match status" value="1"/>
</dbReference>
<dbReference type="InParanoid" id="E0VCP7"/>
<evidence type="ECO:0000259" key="11">
    <source>
        <dbReference type="Pfam" id="PF24601"/>
    </source>
</evidence>
<dbReference type="GO" id="GO:0005768">
    <property type="term" value="C:endosome"/>
    <property type="evidence" value="ECO:0007669"/>
    <property type="project" value="TreeGrafter"/>
</dbReference>
<reference evidence="13" key="3">
    <citation type="submission" date="2020-05" db="UniProtKB">
        <authorList>
            <consortium name="EnsemblMetazoa"/>
        </authorList>
    </citation>
    <scope>IDENTIFICATION</scope>
    <source>
        <strain evidence="13">USDA</strain>
    </source>
</reference>
<dbReference type="InterPro" id="IPR056458">
    <property type="entry name" value="TPR_DOP1_M"/>
</dbReference>
<evidence type="ECO:0000256" key="7">
    <source>
        <dbReference type="SAM" id="MobiDB-lite"/>
    </source>
</evidence>
<evidence type="ECO:0000259" key="8">
    <source>
        <dbReference type="Pfam" id="PF04118"/>
    </source>
</evidence>
<dbReference type="GeneID" id="8237999"/>
<evidence type="ECO:0000256" key="6">
    <source>
        <dbReference type="ARBA" id="ARBA00046326"/>
    </source>
</evidence>
<comment type="similarity">
    <text evidence="6">Belongs to the DOP1 family.</text>
</comment>
<dbReference type="InterPro" id="IPR056459">
    <property type="entry name" value="TPR_DOP1"/>
</dbReference>
<sequence length="2257" mass="253728">MSSVTMEEFEVMKEAKYRLYVSAVDKALKAFENTNEWADLISALGKLNKVLKDNQKYPIIPRRIKISKRLAQCTHFALPSGVHLKALETYDTIFKCMGTNRLSHELFIYSAGLFPLFGHSAMNVKPSLLTIYETHFVPLGPCLRPGLSGFISGVLPGLEEGSDHFDRTNALLHKVCDGVGKEFFYSCLWECVCNNSAVRLPAISFVLSNFNRKYSMEDQKYVLGNNVEVMVKALCAGVQDSNVLVQRSSLDLLLIGFPLHTYLLDESLLINLVTSAVTTVLRRDMSLNRRLYSWLLGSDLNVSQLSMDHPFIKKLETIGEVSQTSLYFDTYSKKILVEGVKSVLKQQNFQCPDIRPYRLLMSLLDKQDVGPVILDEILYEVFRTLYLSCRDDNRFNGGKSKQEILKSANLLFSSLEPWYVWLYLGSLFDQACKVNIEELTTILEIESSVVVKSVGTGFPNIWEICELCEFLLGVVPLEGGTDNSSQFLLNLILHIVNQLTNYISTLSPQQIARCLKLCALILSKIQIFAEIEKVLNKSEIKKPPTELINAGVIRSRVGNEKSENEDLPKVRVYSDETKSVVSAEIMKFSSIFKNFLSNYEIFYTTLLSGGRILHGQFVTCAFENLKRNPDGESEKDYAKKLKKLLTAVMNEDFSSNEFTSWKNSPEEENLTLEIAADGNEKWEEPFKIASEILVELSSFPMMNAGSDKENVVFSPCVKFVIICACKLDKTPVLQLTAIKTLFDLVTLLKLSSSEIGVLALINPYQVDYLEQSTYVLEILSKILWKHLGDLPYDLQVRCIELLYQLHSFFHSDDSLERVLGEALLNGSESGRVEALHRFIKLWHVGREITLKDKRQNKLFHKCLLKVLDNLLLPENVPLKVETQTCLVQSLIKGDLPRLLDPVLLMLLDPATARMSILHVSIQHSNVGSETQEENSQVDENYSKIYAISSVDGNVIYHVSNTLNEKDMLSKKLKWRWKKNSKIPSNNQQRIFAVTSLKDRGDSRSSFVTKKNTQRDIELPSTYDGNISVLVNPLSRGFSDYDFIGDDSSVQSSLPPYDSLKSSNSDPEGDAEILARQPRVTLEVTTTSETPTSDLRFFGHLKNKLMDFMQGECDDSHSANEYFNKNEKEDDVNSETSFEIVSSVLNSIVDTVVKTSDDNELPSAKYTKPGVAVHPYHSHILLYCGVYDSCRTLYALNTLKNIILTNSRLFLCCSASSGIVNAPFPSDLLALLARHKKSIFGRNFHGGTKSLNEYMNIYRSNMYLEILVTLCLNFVRSYYPNLGILKLTAEEIAGNRQVQLMSVEILMHICNKLIPIVRDSGKGFANYIADVLNRGKVQRTVLYCIMSSLLSIHRQQNYFMEQKSFTEEILDFNDPDESGEGVAGMTEHASAFQIQLLKVLQALVMLEQQIECQKTDNVDGVNSKGNSVENTELESKYSPDSSISNQPMFIKCVLTALSLKGKMRWLHYNWTELITSSLPYLGTALPHIVMVTVNQICSNIEELAGFYSNRKSEKDENFPPGYAVTQLEALTVLCHFCILDSNQQVSPQPLSPLIGSSPSGIPGSNPAQILSNLVHVFTSSSLVQESGKGRNQQQMETLASVRRNLLANMPRIISSVAALWQAVTECIDCDLELCVWGNPKVVKNQILGFLSPISLHHGAIFVAAVAVTWEERRGGDQGKKVLPVASPNQMVLVNLLSAIKVTPMDTLVQTVQSVVKQPPAIQGTSSIVSLDVSVLELFYTYMQISSSSQLGESWNSLLSLLRDGILLAPPALFLMLAILNEFVQKCPPFDEKKNQRDLQDVAAKLIEVCGNVAGACLEHKTWLRRNLAVKEDLEVTEEENEGSMSVAQQHSVQAQLVLAQILAPLLDVSYGSQEKDKVAALLTNLMYNITPYLKSHLPKNLPSFAACSQLLSNISGFQYTRKAWKREVFELLLESSLFQMNLECLSYWTIIIDNLMTHDITSFRDLMNKISMSQGGSYTLFSSREQEYEQRSQLLKRLAFVIFCSEADQYHKFMPNIQEKLSEILRLPQVVPSVQAQVFLCFRILLLRMSSHNVISLWPMVISEMVQVFTLVEQELCTHSEEFSSHIKLMSALDSSWVSNSNNGLHAHGHPHWLQLILAASKLLDLAVLLPTHHLPQFQMYRWAFVSDVVSSSPSCTNGSPMENSTNDVERANGLDFIPHVMRICRLMDAKYGPLKGSLEGKEGRLLLEDGYIDSLQQLHSFFATVGLRTQSSNVDMEAVEKIILKDFLEKIPSKGNH</sequence>
<keyword evidence="3" id="KW-0653">Protein transport</keyword>
<name>E0VCP7_PEDHC</name>
<dbReference type="STRING" id="121224.E0VCP7"/>
<evidence type="ECO:0000256" key="4">
    <source>
        <dbReference type="ARBA" id="ARBA00023034"/>
    </source>
</evidence>
<dbReference type="HOGENOM" id="CLU_001045_0_0_1"/>
<dbReference type="GO" id="GO:0005829">
    <property type="term" value="C:cytosol"/>
    <property type="evidence" value="ECO:0007669"/>
    <property type="project" value="GOC"/>
</dbReference>
<reference evidence="12" key="2">
    <citation type="submission" date="2007-04" db="EMBL/GenBank/DDBJ databases">
        <title>The genome of the human body louse.</title>
        <authorList>
            <consortium name="The Human Body Louse Genome Consortium"/>
            <person name="Kirkness E."/>
            <person name="Walenz B."/>
            <person name="Hass B."/>
            <person name="Bruggner R."/>
            <person name="Strausberg R."/>
        </authorList>
    </citation>
    <scope>NUCLEOTIDE SEQUENCE</scope>
    <source>
        <strain evidence="12">USDA</strain>
    </source>
</reference>
<evidence type="ECO:0000259" key="10">
    <source>
        <dbReference type="Pfam" id="PF24598"/>
    </source>
</evidence>
<dbReference type="GO" id="GO:0005802">
    <property type="term" value="C:trans-Golgi network"/>
    <property type="evidence" value="ECO:0007669"/>
    <property type="project" value="TreeGrafter"/>
</dbReference>
<gene>
    <name evidence="13" type="primary">8237999</name>
    <name evidence="12" type="ORF">Phum_PHUM092120</name>
</gene>
<dbReference type="InterPro" id="IPR056457">
    <property type="entry name" value="DOP1_C"/>
</dbReference>
<dbReference type="VEuPathDB" id="VectorBase:PHUM092120"/>
<evidence type="ECO:0000256" key="2">
    <source>
        <dbReference type="ARBA" id="ARBA00022448"/>
    </source>
</evidence>
<proteinExistence type="inferred from homology"/>
<dbReference type="GO" id="GO:0015031">
    <property type="term" value="P:protein transport"/>
    <property type="evidence" value="ECO:0007669"/>
    <property type="project" value="UniProtKB-KW"/>
</dbReference>
<dbReference type="FunCoup" id="E0VCP7">
    <property type="interactions" value="1026"/>
</dbReference>
<dbReference type="EMBL" id="AAZO01001098">
    <property type="status" value="NOT_ANNOTATED_CDS"/>
    <property type="molecule type" value="Genomic_DNA"/>
</dbReference>
<dbReference type="Pfam" id="PF24597">
    <property type="entry name" value="TPR_DOP1_M"/>
    <property type="match status" value="1"/>
</dbReference>
<dbReference type="RefSeq" id="XP_002423891.1">
    <property type="nucleotide sequence ID" value="XM_002423846.1"/>
</dbReference>
<feature type="domain" description="DOP1 N-terminal" evidence="8">
    <location>
        <begin position="15"/>
        <end position="299"/>
    </location>
</feature>
<feature type="domain" description="DOP1-like C-terminal" evidence="10">
    <location>
        <begin position="1740"/>
        <end position="2152"/>
    </location>
</feature>
<evidence type="ECO:0000256" key="5">
    <source>
        <dbReference type="ARBA" id="ARBA00023136"/>
    </source>
</evidence>
<dbReference type="OrthoDB" id="297643at2759"/>
<dbReference type="Pfam" id="PF24601">
    <property type="entry name" value="TPR_DOP1"/>
    <property type="match status" value="1"/>
</dbReference>
<accession>E0VCP7</accession>
<protein>
    <submittedName>
        <fullName evidence="12 13">Uncharacterized protein</fullName>
    </submittedName>
</protein>
<feature type="compositionally biased region" description="Polar residues" evidence="7">
    <location>
        <begin position="1048"/>
        <end position="1065"/>
    </location>
</feature>
<keyword evidence="4" id="KW-0333">Golgi apparatus</keyword>
<comment type="subcellular location">
    <subcellularLocation>
        <location evidence="1">Golgi apparatus membrane</location>
        <topology evidence="1">Peripheral membrane protein</topology>
    </subcellularLocation>
</comment>
<feature type="domain" description="DOP1-like middle TPR" evidence="9">
    <location>
        <begin position="327"/>
        <end position="433"/>
    </location>
</feature>
<dbReference type="EnsemblMetazoa" id="PHUM092120-RA">
    <property type="protein sequence ID" value="PHUM092120-PA"/>
    <property type="gene ID" value="PHUM092120"/>
</dbReference>
<dbReference type="GO" id="GO:0006895">
    <property type="term" value="P:Golgi to endosome transport"/>
    <property type="evidence" value="ECO:0007669"/>
    <property type="project" value="InterPro"/>
</dbReference>
<evidence type="ECO:0000256" key="3">
    <source>
        <dbReference type="ARBA" id="ARBA00022927"/>
    </source>
</evidence>
<dbReference type="Proteomes" id="UP000009046">
    <property type="component" value="Unassembled WGS sequence"/>
</dbReference>
<evidence type="ECO:0000313" key="13">
    <source>
        <dbReference type="EnsemblMetazoa" id="PHUM092120-PA"/>
    </source>
</evidence>
<reference evidence="12" key="1">
    <citation type="submission" date="2007-04" db="EMBL/GenBank/DDBJ databases">
        <title>Annotation of Pediculus humanus corporis strain USDA.</title>
        <authorList>
            <person name="Kirkness E."/>
            <person name="Hannick L."/>
            <person name="Hass B."/>
            <person name="Bruggner R."/>
            <person name="Lawson D."/>
            <person name="Bidwell S."/>
            <person name="Joardar V."/>
            <person name="Caler E."/>
            <person name="Walenz B."/>
            <person name="Inman J."/>
            <person name="Schobel S."/>
            <person name="Galinsky K."/>
            <person name="Amedeo P."/>
            <person name="Strausberg R."/>
        </authorList>
    </citation>
    <scope>NUCLEOTIDE SEQUENCE</scope>
    <source>
        <strain evidence="12">USDA</strain>
    </source>
</reference>
<keyword evidence="5" id="KW-0472">Membrane</keyword>
<feature type="domain" description="DOP1-like TPR" evidence="11">
    <location>
        <begin position="1173"/>
        <end position="1539"/>
    </location>
</feature>
<dbReference type="GO" id="GO:0000139">
    <property type="term" value="C:Golgi membrane"/>
    <property type="evidence" value="ECO:0007669"/>
    <property type="project" value="UniProtKB-SubCell"/>
</dbReference>
<organism>
    <name type="scientific">Pediculus humanus subsp. corporis</name>
    <name type="common">Body louse</name>
    <dbReference type="NCBI Taxonomy" id="121224"/>
    <lineage>
        <taxon>Eukaryota</taxon>
        <taxon>Metazoa</taxon>
        <taxon>Ecdysozoa</taxon>
        <taxon>Arthropoda</taxon>
        <taxon>Hexapoda</taxon>
        <taxon>Insecta</taxon>
        <taxon>Pterygota</taxon>
        <taxon>Neoptera</taxon>
        <taxon>Paraneoptera</taxon>
        <taxon>Psocodea</taxon>
        <taxon>Troctomorpha</taxon>
        <taxon>Phthiraptera</taxon>
        <taxon>Anoplura</taxon>
        <taxon>Pediculidae</taxon>
        <taxon>Pediculus</taxon>
    </lineage>
</organism>
<evidence type="ECO:0000256" key="1">
    <source>
        <dbReference type="ARBA" id="ARBA00004395"/>
    </source>
</evidence>
<dbReference type="OMA" id="LHHGCNF"/>
<dbReference type="PANTHER" id="PTHR14042:SF24">
    <property type="entry name" value="PROTEIN DOPEY-1 HOMOLOG"/>
    <property type="match status" value="1"/>
</dbReference>
<dbReference type="CTD" id="8237999"/>
<keyword evidence="14" id="KW-1185">Reference proteome</keyword>
<dbReference type="Pfam" id="PF24598">
    <property type="entry name" value="DOP1_C"/>
    <property type="match status" value="1"/>
</dbReference>
<keyword evidence="2" id="KW-0813">Transport</keyword>